<organism evidence="1 2">
    <name type="scientific">Salinimonas iocasae</name>
    <dbReference type="NCBI Taxonomy" id="2572577"/>
    <lineage>
        <taxon>Bacteria</taxon>
        <taxon>Pseudomonadati</taxon>
        <taxon>Pseudomonadota</taxon>
        <taxon>Gammaproteobacteria</taxon>
        <taxon>Alteromonadales</taxon>
        <taxon>Alteromonadaceae</taxon>
        <taxon>Alteromonas/Salinimonas group</taxon>
        <taxon>Salinimonas</taxon>
    </lineage>
</organism>
<keyword evidence="2" id="KW-1185">Reference proteome</keyword>
<name>A0A5B7YG26_9ALTE</name>
<reference evidence="1 2" key="1">
    <citation type="submission" date="2019-04" db="EMBL/GenBank/DDBJ databases">
        <title>Salinimonas iocasae sp. nov., a halophilic bacterium isolated from the outer tube casing of tubeworms in Okinawa Trough.</title>
        <authorList>
            <person name="Zhang H."/>
            <person name="Wang H."/>
            <person name="Li C."/>
        </authorList>
    </citation>
    <scope>NUCLEOTIDE SEQUENCE [LARGE SCALE GENOMIC DNA]</scope>
    <source>
        <strain evidence="1 2">KX18D6</strain>
    </source>
</reference>
<evidence type="ECO:0000313" key="2">
    <source>
        <dbReference type="Proteomes" id="UP000304912"/>
    </source>
</evidence>
<gene>
    <name evidence="1" type="ORF">FBQ74_12690</name>
</gene>
<dbReference type="RefSeq" id="WP_139757016.1">
    <property type="nucleotide sequence ID" value="NZ_CP039852.1"/>
</dbReference>
<accession>A0A5B7YG26</accession>
<dbReference type="OrthoDB" id="9957220at2"/>
<proteinExistence type="predicted"/>
<dbReference type="KEGG" id="salk:FBQ74_12690"/>
<dbReference type="Proteomes" id="UP000304912">
    <property type="component" value="Chromosome"/>
</dbReference>
<dbReference type="EMBL" id="CP039852">
    <property type="protein sequence ID" value="QCZ94276.1"/>
    <property type="molecule type" value="Genomic_DNA"/>
</dbReference>
<protein>
    <submittedName>
        <fullName evidence="1">Uncharacterized protein</fullName>
    </submittedName>
</protein>
<sequence>MPNNNFNDVTIHAAALAELIEQEQYDDAVSVADKLAASIRQLSRSELMALSAEQQRYLYELAEWLTDEEGAMNKRSRQLIDVIAPFNKKSELKTNNKYQGKNTHG</sequence>
<evidence type="ECO:0000313" key="1">
    <source>
        <dbReference type="EMBL" id="QCZ94276.1"/>
    </source>
</evidence>
<dbReference type="AlphaFoldDB" id="A0A5B7YG26"/>